<dbReference type="Proteomes" id="UP000304148">
    <property type="component" value="Chromosome"/>
</dbReference>
<proteinExistence type="predicted"/>
<name>A0A383R554_PAEAL</name>
<dbReference type="AlphaFoldDB" id="A0A383R554"/>
<evidence type="ECO:0000313" key="1">
    <source>
        <dbReference type="EMBL" id="SYX82088.1"/>
    </source>
</evidence>
<sequence>MANLARSILMVKMMKDKPKKNIAYYSNP</sequence>
<reference evidence="2" key="1">
    <citation type="submission" date="2018-08" db="EMBL/GenBank/DDBJ databases">
        <authorList>
            <person name="Chevrot R."/>
        </authorList>
    </citation>
    <scope>NUCLEOTIDE SEQUENCE [LARGE SCALE GENOMIC DNA]</scope>
</reference>
<organism evidence="1 2">
    <name type="scientific">Paenibacillus alvei</name>
    <name type="common">Bacillus alvei</name>
    <dbReference type="NCBI Taxonomy" id="44250"/>
    <lineage>
        <taxon>Bacteria</taxon>
        <taxon>Bacillati</taxon>
        <taxon>Bacillota</taxon>
        <taxon>Bacilli</taxon>
        <taxon>Bacillales</taxon>
        <taxon>Paenibacillaceae</taxon>
        <taxon>Paenibacillus</taxon>
    </lineage>
</organism>
<accession>A0A383R554</accession>
<evidence type="ECO:0000313" key="2">
    <source>
        <dbReference type="Proteomes" id="UP000304148"/>
    </source>
</evidence>
<dbReference type="EMBL" id="LS992241">
    <property type="protein sequence ID" value="SYX82088.1"/>
    <property type="molecule type" value="Genomic_DNA"/>
</dbReference>
<protein>
    <submittedName>
        <fullName evidence="1">Uncharacterized protein</fullName>
    </submittedName>
</protein>
<gene>
    <name evidence="1" type="ORF">PBLR_10508</name>
</gene>